<reference evidence="3" key="1">
    <citation type="submission" date="2024-06" db="EMBL/GenBank/DDBJ databases">
        <title>Micromonospora sp. strain HUAS YX12 genome sequences.</title>
        <authorList>
            <person name="Mo P."/>
        </authorList>
    </citation>
    <scope>NUCLEOTIDE SEQUENCE</scope>
    <source>
        <strain evidence="3">HUAS YX12</strain>
    </source>
</reference>
<feature type="region of interest" description="Disordered" evidence="1">
    <location>
        <begin position="400"/>
        <end position="425"/>
    </location>
</feature>
<accession>A0AAU7R8M4</accession>
<keyword evidence="2" id="KW-1133">Transmembrane helix</keyword>
<keyword evidence="2" id="KW-0812">Transmembrane</keyword>
<feature type="compositionally biased region" description="Low complexity" evidence="1">
    <location>
        <begin position="400"/>
        <end position="418"/>
    </location>
</feature>
<evidence type="ECO:0000256" key="1">
    <source>
        <dbReference type="SAM" id="MobiDB-lite"/>
    </source>
</evidence>
<feature type="transmembrane region" description="Helical" evidence="2">
    <location>
        <begin position="326"/>
        <end position="349"/>
    </location>
</feature>
<feature type="transmembrane region" description="Helical" evidence="2">
    <location>
        <begin position="53"/>
        <end position="72"/>
    </location>
</feature>
<dbReference type="EMBL" id="CP157974">
    <property type="protein sequence ID" value="XBT84758.1"/>
    <property type="molecule type" value="Genomic_DNA"/>
</dbReference>
<feature type="transmembrane region" description="Helical" evidence="2">
    <location>
        <begin position="169"/>
        <end position="193"/>
    </location>
</feature>
<name>A0AAU7R8M4_9ACTN</name>
<feature type="transmembrane region" description="Helical" evidence="2">
    <location>
        <begin position="129"/>
        <end position="149"/>
    </location>
</feature>
<keyword evidence="2" id="KW-0472">Membrane</keyword>
<dbReference type="AlphaFoldDB" id="A0AAU7R8M4"/>
<proteinExistence type="predicted"/>
<evidence type="ECO:0000313" key="3">
    <source>
        <dbReference type="EMBL" id="XBT84758.1"/>
    </source>
</evidence>
<evidence type="ECO:0000256" key="2">
    <source>
        <dbReference type="SAM" id="Phobius"/>
    </source>
</evidence>
<organism evidence="3">
    <name type="scientific">Micromonospora sp. HUAS YX12</name>
    <dbReference type="NCBI Taxonomy" id="3156396"/>
    <lineage>
        <taxon>Bacteria</taxon>
        <taxon>Bacillati</taxon>
        <taxon>Actinomycetota</taxon>
        <taxon>Actinomycetes</taxon>
        <taxon>Micromonosporales</taxon>
        <taxon>Micromonosporaceae</taxon>
        <taxon>Micromonospora</taxon>
    </lineage>
</organism>
<dbReference type="RefSeq" id="WP_349880925.1">
    <property type="nucleotide sequence ID" value="NZ_CP157974.1"/>
</dbReference>
<gene>
    <name evidence="3" type="ORF">ABIH81_15530</name>
</gene>
<protein>
    <submittedName>
        <fullName evidence="3">Uncharacterized protein</fullName>
    </submittedName>
</protein>
<feature type="transmembrane region" description="Helical" evidence="2">
    <location>
        <begin position="6"/>
        <end position="26"/>
    </location>
</feature>
<sequence length="425" mass="44272">MLGSLFLLAVLGSPAALAIVVLAVRLRVAVRERANRSFAVRARAAWRDGLRRPVWPGLVAAALGAALLTAGLERLYLGTVSNGPRWGFDVVLLSMALALLAALGWSAFVGTASAAVARARGFGAGTVSGLFLLAAVAVGTAAAHLPLRATYLADPGRFPVVPNLGDGDLLMPFDVLLIGLLWAAPWPVLAAALGSRATSHSQPARDVWQTLLDLATADLPENRAPWGTALRAELAAIDPPAERRRFALGGVWSTLQSGLPRGAWPQALGAAVVVAGVTLAASRWSLAHDRSGILGVWIFFPSTLLLPVALGASWRHRSFGAGWRTGTLAGAAVLIAVLAVSLPEAAVWASRHAGYLSTGDAVPPTWQAAVGDVLRPEFLLAMIFQWTASLTTGAAIGTALASRRPPQAPPTTRNTRPTPATPRLP</sequence>
<feature type="transmembrane region" description="Helical" evidence="2">
    <location>
        <begin position="292"/>
        <end position="314"/>
    </location>
</feature>
<feature type="transmembrane region" description="Helical" evidence="2">
    <location>
        <begin position="92"/>
        <end position="117"/>
    </location>
</feature>
<feature type="transmembrane region" description="Helical" evidence="2">
    <location>
        <begin position="267"/>
        <end position="286"/>
    </location>
</feature>
<feature type="transmembrane region" description="Helical" evidence="2">
    <location>
        <begin position="378"/>
        <end position="401"/>
    </location>
</feature>